<dbReference type="InterPro" id="IPR003675">
    <property type="entry name" value="Rce1/LyrA-like_dom"/>
</dbReference>
<feature type="transmembrane region" description="Helical" evidence="1">
    <location>
        <begin position="269"/>
        <end position="287"/>
    </location>
</feature>
<proteinExistence type="predicted"/>
<dbReference type="EMBL" id="FWYF01000003">
    <property type="protein sequence ID" value="SMD36952.1"/>
    <property type="molecule type" value="Genomic_DNA"/>
</dbReference>
<reference evidence="3 4" key="1">
    <citation type="submission" date="2017-04" db="EMBL/GenBank/DDBJ databases">
        <authorList>
            <person name="Afonso C.L."/>
            <person name="Miller P.J."/>
            <person name="Scott M.A."/>
            <person name="Spackman E."/>
            <person name="Goraichik I."/>
            <person name="Dimitrov K.M."/>
            <person name="Suarez D.L."/>
            <person name="Swayne D.E."/>
        </authorList>
    </citation>
    <scope>NUCLEOTIDE SEQUENCE [LARGE SCALE GENOMIC DNA]</scope>
    <source>
        <strain evidence="3 4">DSM 26133</strain>
    </source>
</reference>
<dbReference type="RefSeq" id="WP_084373796.1">
    <property type="nucleotide sequence ID" value="NZ_FWYF01000003.1"/>
</dbReference>
<accession>A0A1W2GKD3</accession>
<feature type="transmembrane region" description="Helical" evidence="1">
    <location>
        <begin position="56"/>
        <end position="76"/>
    </location>
</feature>
<keyword evidence="4" id="KW-1185">Reference proteome</keyword>
<dbReference type="GO" id="GO:0080120">
    <property type="term" value="P:CAAX-box protein maturation"/>
    <property type="evidence" value="ECO:0007669"/>
    <property type="project" value="UniProtKB-ARBA"/>
</dbReference>
<feature type="transmembrane region" description="Helical" evidence="1">
    <location>
        <begin position="126"/>
        <end position="147"/>
    </location>
</feature>
<sequence length="318" mass="37351">MKQIWKYLNKYLQEHYHLGLYLCTALFLALCTYLNYTFDFEDGIVDSYQGTLWHWFYMTLFMGFPFLVICSLLYVFDANKAWVRSKEFWLLFIFGFVLLGFSRTLYFHYGLIEHLDVIDYRFVRKVMWRGKTFFTLLLPLILFYYWYERKKDESQSWYGLTVRNTDFKPYGVLLLLVVVGIGLASFLSDLTNYYPRYLPSGGDKFAVEHDISGWVPMLIYEGVYGANFLNVELFFRGFLVIGFTRVLGGHAVLAMVGAYMFLHFGKPMAEAISSAFGGYLIGILALYSKRIWGGVILHIALAWSMEFFAWLQRLYGDY</sequence>
<keyword evidence="1" id="KW-1133">Transmembrane helix</keyword>
<feature type="domain" description="CAAX prenyl protease 2/Lysostaphin resistance protein A-like" evidence="2">
    <location>
        <begin position="232"/>
        <end position="301"/>
    </location>
</feature>
<evidence type="ECO:0000313" key="4">
    <source>
        <dbReference type="Proteomes" id="UP000192472"/>
    </source>
</evidence>
<dbReference type="STRING" id="692418.SAMN04488029_3160"/>
<dbReference type="AlphaFoldDB" id="A0A1W2GKD3"/>
<evidence type="ECO:0000256" key="1">
    <source>
        <dbReference type="SAM" id="Phobius"/>
    </source>
</evidence>
<feature type="transmembrane region" description="Helical" evidence="1">
    <location>
        <begin position="167"/>
        <end position="187"/>
    </location>
</feature>
<organism evidence="3 4">
    <name type="scientific">Reichenbachiella faecimaris</name>
    <dbReference type="NCBI Taxonomy" id="692418"/>
    <lineage>
        <taxon>Bacteria</taxon>
        <taxon>Pseudomonadati</taxon>
        <taxon>Bacteroidota</taxon>
        <taxon>Cytophagia</taxon>
        <taxon>Cytophagales</taxon>
        <taxon>Reichenbachiellaceae</taxon>
        <taxon>Reichenbachiella</taxon>
    </lineage>
</organism>
<evidence type="ECO:0000259" key="2">
    <source>
        <dbReference type="Pfam" id="PF02517"/>
    </source>
</evidence>
<feature type="transmembrane region" description="Helical" evidence="1">
    <location>
        <begin position="88"/>
        <end position="106"/>
    </location>
</feature>
<dbReference type="Pfam" id="PF02517">
    <property type="entry name" value="Rce1-like"/>
    <property type="match status" value="1"/>
</dbReference>
<evidence type="ECO:0000313" key="3">
    <source>
        <dbReference type="EMBL" id="SMD36952.1"/>
    </source>
</evidence>
<feature type="transmembrane region" description="Helical" evidence="1">
    <location>
        <begin position="16"/>
        <end position="36"/>
    </location>
</feature>
<feature type="transmembrane region" description="Helical" evidence="1">
    <location>
        <begin position="238"/>
        <end position="262"/>
    </location>
</feature>
<keyword evidence="1" id="KW-0812">Transmembrane</keyword>
<protein>
    <recommendedName>
        <fullName evidence="2">CAAX prenyl protease 2/Lysostaphin resistance protein A-like domain-containing protein</fullName>
    </recommendedName>
</protein>
<feature type="transmembrane region" description="Helical" evidence="1">
    <location>
        <begin position="293"/>
        <end position="311"/>
    </location>
</feature>
<dbReference type="OrthoDB" id="5525190at2"/>
<gene>
    <name evidence="3" type="ORF">SAMN04488029_3160</name>
</gene>
<dbReference type="GO" id="GO:0004175">
    <property type="term" value="F:endopeptidase activity"/>
    <property type="evidence" value="ECO:0007669"/>
    <property type="project" value="UniProtKB-ARBA"/>
</dbReference>
<name>A0A1W2GKD3_REIFA</name>
<dbReference type="Proteomes" id="UP000192472">
    <property type="component" value="Unassembled WGS sequence"/>
</dbReference>
<keyword evidence="1" id="KW-0472">Membrane</keyword>